<dbReference type="EMBL" id="GBRH01283193">
    <property type="protein sequence ID" value="JAD14702.1"/>
    <property type="molecule type" value="Transcribed_RNA"/>
</dbReference>
<organism evidence="1">
    <name type="scientific">Arundo donax</name>
    <name type="common">Giant reed</name>
    <name type="synonym">Donax arundinaceus</name>
    <dbReference type="NCBI Taxonomy" id="35708"/>
    <lineage>
        <taxon>Eukaryota</taxon>
        <taxon>Viridiplantae</taxon>
        <taxon>Streptophyta</taxon>
        <taxon>Embryophyta</taxon>
        <taxon>Tracheophyta</taxon>
        <taxon>Spermatophyta</taxon>
        <taxon>Magnoliopsida</taxon>
        <taxon>Liliopsida</taxon>
        <taxon>Poales</taxon>
        <taxon>Poaceae</taxon>
        <taxon>PACMAD clade</taxon>
        <taxon>Arundinoideae</taxon>
        <taxon>Arundineae</taxon>
        <taxon>Arundo</taxon>
    </lineage>
</organism>
<sequence length="37" mass="4150">MRMVICGDGGDSDVTVVAFGGQPLHCTQRERERVGWW</sequence>
<reference evidence="1" key="1">
    <citation type="submission" date="2014-09" db="EMBL/GenBank/DDBJ databases">
        <authorList>
            <person name="Magalhaes I.L.F."/>
            <person name="Oliveira U."/>
            <person name="Santos F.R."/>
            <person name="Vidigal T.H.D.A."/>
            <person name="Brescovit A.D."/>
            <person name="Santos A.J."/>
        </authorList>
    </citation>
    <scope>NUCLEOTIDE SEQUENCE</scope>
    <source>
        <tissue evidence="1">Shoot tissue taken approximately 20 cm above the soil surface</tissue>
    </source>
</reference>
<proteinExistence type="predicted"/>
<reference evidence="1" key="2">
    <citation type="journal article" date="2015" name="Data Brief">
        <title>Shoot transcriptome of the giant reed, Arundo donax.</title>
        <authorList>
            <person name="Barrero R.A."/>
            <person name="Guerrero F.D."/>
            <person name="Moolhuijzen P."/>
            <person name="Goolsby J.A."/>
            <person name="Tidwell J."/>
            <person name="Bellgard S.E."/>
            <person name="Bellgard M.I."/>
        </authorList>
    </citation>
    <scope>NUCLEOTIDE SEQUENCE</scope>
    <source>
        <tissue evidence="1">Shoot tissue taken approximately 20 cm above the soil surface</tissue>
    </source>
</reference>
<accession>A0A0A8XSL0</accession>
<dbReference type="AlphaFoldDB" id="A0A0A8XSL0"/>
<evidence type="ECO:0000313" key="1">
    <source>
        <dbReference type="EMBL" id="JAD14702.1"/>
    </source>
</evidence>
<protein>
    <submittedName>
        <fullName evidence="1">Uncharacterized protein</fullName>
    </submittedName>
</protein>
<name>A0A0A8XSL0_ARUDO</name>